<evidence type="ECO:0000313" key="1">
    <source>
        <dbReference type="EMBL" id="KAF4972085.1"/>
    </source>
</evidence>
<dbReference type="Proteomes" id="UP000635477">
    <property type="component" value="Unassembled WGS sequence"/>
</dbReference>
<comment type="caution">
    <text evidence="1">The sequence shown here is derived from an EMBL/GenBank/DDBJ whole genome shotgun (WGS) entry which is preliminary data.</text>
</comment>
<dbReference type="AlphaFoldDB" id="A0A8H4U9L2"/>
<dbReference type="EMBL" id="JABEYC010000937">
    <property type="protein sequence ID" value="KAF4972085.1"/>
    <property type="molecule type" value="Genomic_DNA"/>
</dbReference>
<proteinExistence type="predicted"/>
<accession>A0A8H4U9L2</accession>
<reference evidence="1" key="1">
    <citation type="journal article" date="2020" name="BMC Genomics">
        <title>Correction to: Identification and distribution of gene clusters required for synthesis of sphingolipid metabolism inhibitors in diverse species of the filamentous fungus Fusarium.</title>
        <authorList>
            <person name="Kim H.S."/>
            <person name="Lohmar J.M."/>
            <person name="Busman M."/>
            <person name="Brown D.W."/>
            <person name="Naumann T.A."/>
            <person name="Divon H.H."/>
            <person name="Lysoe E."/>
            <person name="Uhlig S."/>
            <person name="Proctor R.H."/>
        </authorList>
    </citation>
    <scope>NUCLEOTIDE SEQUENCE</scope>
    <source>
        <strain evidence="1">NRRL 22465</strain>
    </source>
</reference>
<protein>
    <submittedName>
        <fullName evidence="1">Uncharacterized protein</fullName>
    </submittedName>
</protein>
<sequence length="295" mass="34165">MYQKLWKPEAEGPEIVFDEAHQVMNWHLSAGSHGISKTVLEYRFDFERCIPPQDIVSPHPFDQQPPGQRFFSRSARMARVSDQSHHRQLDSTLGYLEHPKRWRFTHGCKARVLEGRLYLSRSHHITGPNMSAWSFLGIIDNLGLPVCNHLHTYTMCGENLLARSAFVNDTGSALPELRFIVMMGFPDGAHNCFSETRSCQICFTDYVVTFKASEAEDLFSFELVTYHGLGTCQTPYEREWRFLHEKVRTGIENRSERRYGVSQPGDVWKRWQQSEAQPDNQITKTSSWVSFDQML</sequence>
<gene>
    <name evidence="1" type="ORF">FZEAL_9679</name>
</gene>
<reference evidence="1" key="2">
    <citation type="submission" date="2020-05" db="EMBL/GenBank/DDBJ databases">
        <authorList>
            <person name="Kim H.-S."/>
            <person name="Proctor R.H."/>
            <person name="Brown D.W."/>
        </authorList>
    </citation>
    <scope>NUCLEOTIDE SEQUENCE</scope>
    <source>
        <strain evidence="1">NRRL 22465</strain>
    </source>
</reference>
<name>A0A8H4U9L2_9HYPO</name>
<dbReference type="OrthoDB" id="3766406at2759"/>
<keyword evidence="2" id="KW-1185">Reference proteome</keyword>
<evidence type="ECO:0000313" key="2">
    <source>
        <dbReference type="Proteomes" id="UP000635477"/>
    </source>
</evidence>
<organism evidence="1 2">
    <name type="scientific">Fusarium zealandicum</name>
    <dbReference type="NCBI Taxonomy" id="1053134"/>
    <lineage>
        <taxon>Eukaryota</taxon>
        <taxon>Fungi</taxon>
        <taxon>Dikarya</taxon>
        <taxon>Ascomycota</taxon>
        <taxon>Pezizomycotina</taxon>
        <taxon>Sordariomycetes</taxon>
        <taxon>Hypocreomycetidae</taxon>
        <taxon>Hypocreales</taxon>
        <taxon>Nectriaceae</taxon>
        <taxon>Fusarium</taxon>
        <taxon>Fusarium staphyleae species complex</taxon>
    </lineage>
</organism>